<evidence type="ECO:0008006" key="3">
    <source>
        <dbReference type="Google" id="ProtNLM"/>
    </source>
</evidence>
<organism evidence="2">
    <name type="scientific">Athelia psychrophila</name>
    <dbReference type="NCBI Taxonomy" id="1759441"/>
    <lineage>
        <taxon>Eukaryota</taxon>
        <taxon>Fungi</taxon>
        <taxon>Dikarya</taxon>
        <taxon>Basidiomycota</taxon>
        <taxon>Agaricomycotina</taxon>
        <taxon>Agaricomycetes</taxon>
        <taxon>Agaricomycetidae</taxon>
        <taxon>Atheliales</taxon>
        <taxon>Atheliaceae</taxon>
        <taxon>Athelia</taxon>
    </lineage>
</organism>
<proteinExistence type="predicted"/>
<reference evidence="2" key="1">
    <citation type="journal article" date="2016" name="Mol. Biol. Evol.">
        <title>Comparative Genomics of Early-Diverging Mushroom-Forming Fungi Provides Insights into the Origins of Lignocellulose Decay Capabilities.</title>
        <authorList>
            <person name="Nagy L.G."/>
            <person name="Riley R."/>
            <person name="Tritt A."/>
            <person name="Adam C."/>
            <person name="Daum C."/>
            <person name="Floudas D."/>
            <person name="Sun H."/>
            <person name="Yadav J.S."/>
            <person name="Pangilinan J."/>
            <person name="Larsson K.H."/>
            <person name="Matsuura K."/>
            <person name="Barry K."/>
            <person name="Labutti K."/>
            <person name="Kuo R."/>
            <person name="Ohm R.A."/>
            <person name="Bhattacharya S.S."/>
            <person name="Shirouzu T."/>
            <person name="Yoshinaga Y."/>
            <person name="Martin F.M."/>
            <person name="Grigoriev I.V."/>
            <person name="Hibbett D.S."/>
        </authorList>
    </citation>
    <scope>NUCLEOTIDE SEQUENCE [LARGE SCALE GENOMIC DNA]</scope>
    <source>
        <strain evidence="2">CBS 109695</strain>
    </source>
</reference>
<evidence type="ECO:0000256" key="1">
    <source>
        <dbReference type="SAM" id="SignalP"/>
    </source>
</evidence>
<protein>
    <recommendedName>
        <fullName evidence="3">Secreted protein</fullName>
    </recommendedName>
</protein>
<feature type="signal peptide" evidence="1">
    <location>
        <begin position="1"/>
        <end position="19"/>
    </location>
</feature>
<keyword evidence="1" id="KW-0732">Signal</keyword>
<evidence type="ECO:0000313" key="2">
    <source>
        <dbReference type="EMBL" id="KZP02961.1"/>
    </source>
</evidence>
<dbReference type="EMBL" id="KV418215">
    <property type="protein sequence ID" value="KZP02961.1"/>
    <property type="molecule type" value="Genomic_DNA"/>
</dbReference>
<accession>A0A167TI01</accession>
<feature type="chain" id="PRO_5007892574" description="Secreted protein" evidence="1">
    <location>
        <begin position="20"/>
        <end position="145"/>
    </location>
</feature>
<dbReference type="AlphaFoldDB" id="A0A167TI01"/>
<gene>
    <name evidence="2" type="ORF">FIBSPDRAFT_532018</name>
</gene>
<sequence>MLKFLRAFLYLLPSDLTSIQPLALPLLTGDETLRQCRCCAVNPSAGPGERSRTIMFAGEFPNPANCWSTSGLSSRLVMGFLISTVAPPLVCIATRPASNHFISVFALILHARNCVGTLHLMRIYSMCAEHAQNTQKPQLQASTRQ</sequence>
<name>A0A167TI01_9AGAM</name>